<keyword evidence="8" id="KW-0325">Glycoprotein</keyword>
<dbReference type="Proteomes" id="UP001292094">
    <property type="component" value="Unassembled WGS sequence"/>
</dbReference>
<comment type="similarity">
    <text evidence="2 11">Belongs to the glypican family.</text>
</comment>
<dbReference type="GO" id="GO:0005886">
    <property type="term" value="C:plasma membrane"/>
    <property type="evidence" value="ECO:0007669"/>
    <property type="project" value="UniProtKB-SubCell"/>
</dbReference>
<evidence type="ECO:0000256" key="3">
    <source>
        <dbReference type="ARBA" id="ARBA00022475"/>
    </source>
</evidence>
<evidence type="ECO:0000256" key="13">
    <source>
        <dbReference type="SAM" id="MobiDB-lite"/>
    </source>
</evidence>
<dbReference type="AlphaFoldDB" id="A0AAE1NU34"/>
<evidence type="ECO:0000256" key="4">
    <source>
        <dbReference type="ARBA" id="ARBA00022622"/>
    </source>
</evidence>
<keyword evidence="10 12" id="KW-0449">Lipoprotein</keyword>
<evidence type="ECO:0000256" key="9">
    <source>
        <dbReference type="ARBA" id="ARBA00023207"/>
    </source>
</evidence>
<dbReference type="Pfam" id="PF01153">
    <property type="entry name" value="Glypican"/>
    <property type="match status" value="1"/>
</dbReference>
<dbReference type="InterPro" id="IPR001863">
    <property type="entry name" value="Glypican"/>
</dbReference>
<dbReference type="GO" id="GO:0009986">
    <property type="term" value="C:cell surface"/>
    <property type="evidence" value="ECO:0007669"/>
    <property type="project" value="TreeGrafter"/>
</dbReference>
<keyword evidence="15" id="KW-1185">Reference proteome</keyword>
<comment type="subcellular location">
    <subcellularLocation>
        <location evidence="1 12">Cell membrane</location>
        <topology evidence="1 12">Lipid-anchor</topology>
        <topology evidence="1 12">GPI-anchor</topology>
    </subcellularLocation>
</comment>
<evidence type="ECO:0000313" key="14">
    <source>
        <dbReference type="EMBL" id="KAK4295192.1"/>
    </source>
</evidence>
<keyword evidence="6 12" id="KW-0654">Proteoglycan</keyword>
<evidence type="ECO:0000256" key="6">
    <source>
        <dbReference type="ARBA" id="ARBA00022974"/>
    </source>
</evidence>
<reference evidence="14" key="1">
    <citation type="submission" date="2023-11" db="EMBL/GenBank/DDBJ databases">
        <title>Genome assemblies of two species of porcelain crab, Petrolisthes cinctipes and Petrolisthes manimaculis (Anomura: Porcellanidae).</title>
        <authorList>
            <person name="Angst P."/>
        </authorList>
    </citation>
    <scope>NUCLEOTIDE SEQUENCE</scope>
    <source>
        <strain evidence="14">PB745_02</strain>
        <tissue evidence="14">Gill</tissue>
    </source>
</reference>
<dbReference type="GO" id="GO:0005576">
    <property type="term" value="C:extracellular region"/>
    <property type="evidence" value="ECO:0007669"/>
    <property type="project" value="TreeGrafter"/>
</dbReference>
<feature type="compositionally biased region" description="Polar residues" evidence="13">
    <location>
        <begin position="551"/>
        <end position="560"/>
    </location>
</feature>
<evidence type="ECO:0000313" key="15">
    <source>
        <dbReference type="Proteomes" id="UP001292094"/>
    </source>
</evidence>
<feature type="compositionally biased region" description="Low complexity" evidence="13">
    <location>
        <begin position="443"/>
        <end position="452"/>
    </location>
</feature>
<evidence type="ECO:0000256" key="10">
    <source>
        <dbReference type="ARBA" id="ARBA00023288"/>
    </source>
</evidence>
<dbReference type="PANTHER" id="PTHR10822">
    <property type="entry name" value="GLYPICAN"/>
    <property type="match status" value="1"/>
</dbReference>
<evidence type="ECO:0000256" key="12">
    <source>
        <dbReference type="RuleBase" id="RU003519"/>
    </source>
</evidence>
<comment type="caution">
    <text evidence="14">The sequence shown here is derived from an EMBL/GenBank/DDBJ whole genome shotgun (WGS) entry which is preliminary data.</text>
</comment>
<accession>A0AAE1NU34</accession>
<keyword evidence="5" id="KW-0732">Signal</keyword>
<sequence length="584" mass="66841">MTCCTETMERKLSVKSRQEYDNKLKDILNPIASLLAKKNTKLNEVFRKLLNHSRENFHAMFSKTYGILYQQNSDVFVKLYDELDKYFKTGELDLQDTMDNFFRLLYKRMFRVMNVQYTFSPRYLQCVTQHMEELQPFKDVPKKLTTQIKRSFVALRTFVQGLATGRDVVRNVLRVNPSASCVHELMRMNQCSTCAGEPRVQLCRPYCHEVINYCHSHHQPLITHWISYVDAMVSVAERLENPFNFENVVQPVNYKVSEAIMNFQEAGVEISDKVFQGCGQPPLGRTKRQAVEGEINQDFLDFRGDHIERRGEREQETVSVSRHVHEIKTKIRNARAFWSELDKKMCDDTAREGSTNCWTGTQVGKYESKGGFNITDPHHSSEMNEQVMRLKIITSKLQEAYNGRDVSWIDDESWLGNGGRQREQAVSDAEAEHEEEGSGSGDGDNYSSGSSGHLPIDDEDAYTPKNKHRPYSGYDDDEEVYPPYSHGSGHDERYGRGHDLDGNEGSGWDMEGSGDDFIHRSVAPINTNANIPTDIHKTQTTNRKIPKQDTEQPPSAATKESMSLNRAITIYMLPAFIMFLGSLA</sequence>
<keyword evidence="3" id="KW-1003">Cell membrane</keyword>
<dbReference type="PANTHER" id="PTHR10822:SF30">
    <property type="entry name" value="DALLY-LIKE, ISOFORM A"/>
    <property type="match status" value="1"/>
</dbReference>
<dbReference type="GO" id="GO:0045202">
    <property type="term" value="C:synapse"/>
    <property type="evidence" value="ECO:0007669"/>
    <property type="project" value="TreeGrafter"/>
</dbReference>
<gene>
    <name evidence="14" type="ORF">Pmani_032229</name>
</gene>
<proteinExistence type="inferred from homology"/>
<evidence type="ECO:0000256" key="2">
    <source>
        <dbReference type="ARBA" id="ARBA00010260"/>
    </source>
</evidence>
<evidence type="ECO:0000256" key="1">
    <source>
        <dbReference type="ARBA" id="ARBA00004609"/>
    </source>
</evidence>
<dbReference type="GO" id="GO:1905475">
    <property type="term" value="P:regulation of protein localization to membrane"/>
    <property type="evidence" value="ECO:0007669"/>
    <property type="project" value="TreeGrafter"/>
</dbReference>
<feature type="region of interest" description="Disordered" evidence="13">
    <location>
        <begin position="538"/>
        <end position="560"/>
    </location>
</feature>
<dbReference type="EMBL" id="JAWZYT010004126">
    <property type="protein sequence ID" value="KAK4295192.1"/>
    <property type="molecule type" value="Genomic_DNA"/>
</dbReference>
<name>A0AAE1NU34_9EUCA</name>
<dbReference type="GO" id="GO:0009966">
    <property type="term" value="P:regulation of signal transduction"/>
    <property type="evidence" value="ECO:0007669"/>
    <property type="project" value="InterPro"/>
</dbReference>
<feature type="compositionally biased region" description="Basic and acidic residues" evidence="13">
    <location>
        <begin position="488"/>
        <end position="501"/>
    </location>
</feature>
<evidence type="ECO:0000256" key="7">
    <source>
        <dbReference type="ARBA" id="ARBA00023136"/>
    </source>
</evidence>
<organism evidence="14 15">
    <name type="scientific">Petrolisthes manimaculis</name>
    <dbReference type="NCBI Taxonomy" id="1843537"/>
    <lineage>
        <taxon>Eukaryota</taxon>
        <taxon>Metazoa</taxon>
        <taxon>Ecdysozoa</taxon>
        <taxon>Arthropoda</taxon>
        <taxon>Crustacea</taxon>
        <taxon>Multicrustacea</taxon>
        <taxon>Malacostraca</taxon>
        <taxon>Eumalacostraca</taxon>
        <taxon>Eucarida</taxon>
        <taxon>Decapoda</taxon>
        <taxon>Pleocyemata</taxon>
        <taxon>Anomura</taxon>
        <taxon>Galatheoidea</taxon>
        <taxon>Porcellanidae</taxon>
        <taxon>Petrolisthes</taxon>
    </lineage>
</organism>
<keyword evidence="9 12" id="KW-0357">Heparan sulfate</keyword>
<dbReference type="GO" id="GO:0098552">
    <property type="term" value="C:side of membrane"/>
    <property type="evidence" value="ECO:0007669"/>
    <property type="project" value="UniProtKB-KW"/>
</dbReference>
<evidence type="ECO:0008006" key="16">
    <source>
        <dbReference type="Google" id="ProtNLM"/>
    </source>
</evidence>
<comment type="function">
    <text evidence="12">Cell surface proteoglycan.</text>
</comment>
<protein>
    <recommendedName>
        <fullName evidence="16">Glypican</fullName>
    </recommendedName>
</protein>
<evidence type="ECO:0000256" key="11">
    <source>
        <dbReference type="RuleBase" id="RU003518"/>
    </source>
</evidence>
<evidence type="ECO:0000256" key="5">
    <source>
        <dbReference type="ARBA" id="ARBA00022729"/>
    </source>
</evidence>
<evidence type="ECO:0000256" key="8">
    <source>
        <dbReference type="ARBA" id="ARBA00023180"/>
    </source>
</evidence>
<keyword evidence="4 12" id="KW-0336">GPI-anchor</keyword>
<dbReference type="GO" id="GO:0016477">
    <property type="term" value="P:cell migration"/>
    <property type="evidence" value="ECO:0007669"/>
    <property type="project" value="TreeGrafter"/>
</dbReference>
<feature type="region of interest" description="Disordered" evidence="13">
    <location>
        <begin position="411"/>
        <end position="505"/>
    </location>
</feature>
<keyword evidence="7 12" id="KW-0472">Membrane</keyword>